<keyword evidence="3" id="KW-1185">Reference proteome</keyword>
<gene>
    <name evidence="2" type="ORF">PAPOLLO_LOCUS14937</name>
</gene>
<evidence type="ECO:0000256" key="1">
    <source>
        <dbReference type="SAM" id="MobiDB-lite"/>
    </source>
</evidence>
<proteinExistence type="predicted"/>
<comment type="caution">
    <text evidence="2">The sequence shown here is derived from an EMBL/GenBank/DDBJ whole genome shotgun (WGS) entry which is preliminary data.</text>
</comment>
<organism evidence="2 3">
    <name type="scientific">Parnassius apollo</name>
    <name type="common">Apollo butterfly</name>
    <name type="synonym">Papilio apollo</name>
    <dbReference type="NCBI Taxonomy" id="110799"/>
    <lineage>
        <taxon>Eukaryota</taxon>
        <taxon>Metazoa</taxon>
        <taxon>Ecdysozoa</taxon>
        <taxon>Arthropoda</taxon>
        <taxon>Hexapoda</taxon>
        <taxon>Insecta</taxon>
        <taxon>Pterygota</taxon>
        <taxon>Neoptera</taxon>
        <taxon>Endopterygota</taxon>
        <taxon>Lepidoptera</taxon>
        <taxon>Glossata</taxon>
        <taxon>Ditrysia</taxon>
        <taxon>Papilionoidea</taxon>
        <taxon>Papilionidae</taxon>
        <taxon>Parnassiinae</taxon>
        <taxon>Parnassini</taxon>
        <taxon>Parnassius</taxon>
        <taxon>Parnassius</taxon>
    </lineage>
</organism>
<feature type="region of interest" description="Disordered" evidence="1">
    <location>
        <begin position="115"/>
        <end position="156"/>
    </location>
</feature>
<dbReference type="Proteomes" id="UP000691718">
    <property type="component" value="Unassembled WGS sequence"/>
</dbReference>
<evidence type="ECO:0000313" key="2">
    <source>
        <dbReference type="EMBL" id="CAG5007522.1"/>
    </source>
</evidence>
<name>A0A8S3X7X8_PARAO</name>
<evidence type="ECO:0000313" key="3">
    <source>
        <dbReference type="Proteomes" id="UP000691718"/>
    </source>
</evidence>
<dbReference type="OrthoDB" id="671595at2759"/>
<sequence>MDKENISALPKKLLLKKIQEVAVSENNRIPLKTINSLSGSPARSSTEHGEAVSNKTRSTYEIDLKYVTFRQRNEDLDWDYKVIKDEANNKDCSIISISDEEESFIESDKKEYNNFNENKQKNGLGETSRAATPLHKSPLESNRVRDIKKKFENTAP</sequence>
<feature type="compositionally biased region" description="Polar residues" evidence="1">
    <location>
        <begin position="35"/>
        <end position="44"/>
    </location>
</feature>
<dbReference type="AlphaFoldDB" id="A0A8S3X7X8"/>
<feature type="region of interest" description="Disordered" evidence="1">
    <location>
        <begin position="35"/>
        <end position="55"/>
    </location>
</feature>
<feature type="compositionally biased region" description="Basic and acidic residues" evidence="1">
    <location>
        <begin position="142"/>
        <end position="156"/>
    </location>
</feature>
<protein>
    <submittedName>
        <fullName evidence="2">(apollo) hypothetical protein</fullName>
    </submittedName>
</protein>
<accession>A0A8S3X7X8</accession>
<reference evidence="2" key="1">
    <citation type="submission" date="2021-04" db="EMBL/GenBank/DDBJ databases">
        <authorList>
            <person name="Tunstrom K."/>
        </authorList>
    </citation>
    <scope>NUCLEOTIDE SEQUENCE</scope>
</reference>
<dbReference type="EMBL" id="CAJQZP010000991">
    <property type="protein sequence ID" value="CAG5007522.1"/>
    <property type="molecule type" value="Genomic_DNA"/>
</dbReference>